<evidence type="ECO:0000313" key="2">
    <source>
        <dbReference type="EMBL" id="PPK70129.1"/>
    </source>
</evidence>
<gene>
    <name evidence="2" type="ORF">CLV40_10239</name>
</gene>
<protein>
    <submittedName>
        <fullName evidence="2">Excisionase family DNA binding protein</fullName>
    </submittedName>
</protein>
<dbReference type="GO" id="GO:0003677">
    <property type="term" value="F:DNA binding"/>
    <property type="evidence" value="ECO:0007669"/>
    <property type="project" value="InterPro"/>
</dbReference>
<dbReference type="RefSeq" id="WP_104476889.1">
    <property type="nucleotide sequence ID" value="NZ_CP154825.1"/>
</dbReference>
<evidence type="ECO:0000259" key="1">
    <source>
        <dbReference type="Pfam" id="PF12728"/>
    </source>
</evidence>
<dbReference type="Pfam" id="PF12728">
    <property type="entry name" value="HTH_17"/>
    <property type="match status" value="1"/>
</dbReference>
<dbReference type="InterPro" id="IPR010093">
    <property type="entry name" value="SinI_DNA-bd"/>
</dbReference>
<comment type="caution">
    <text evidence="2">The sequence shown here is derived from an EMBL/GenBank/DDBJ whole genome shotgun (WGS) entry which is preliminary data.</text>
</comment>
<dbReference type="Proteomes" id="UP000239203">
    <property type="component" value="Unassembled WGS sequence"/>
</dbReference>
<dbReference type="OrthoDB" id="26212at2"/>
<dbReference type="EMBL" id="PTIX01000002">
    <property type="protein sequence ID" value="PPK70129.1"/>
    <property type="molecule type" value="Genomic_DNA"/>
</dbReference>
<name>A0A2S6GY26_9PSEU</name>
<keyword evidence="3" id="KW-1185">Reference proteome</keyword>
<sequence>MTVPTQVATTDRDVLLTDERDQAQAQRLMSRLPASGARFTAVVNEEGSAISVPRELSAIIAEVVRAVAQGHTVTVSAMPEELTTTAAAQLLGVSRPTLMRKVAAGEIPSHKVGTHTRLRTADVLRERGARLQRQREAFDALRALEDED</sequence>
<reference evidence="2 3" key="1">
    <citation type="submission" date="2018-02" db="EMBL/GenBank/DDBJ databases">
        <title>Genomic Encyclopedia of Archaeal and Bacterial Type Strains, Phase II (KMG-II): from individual species to whole genera.</title>
        <authorList>
            <person name="Goeker M."/>
        </authorList>
    </citation>
    <scope>NUCLEOTIDE SEQUENCE [LARGE SCALE GENOMIC DNA]</scope>
    <source>
        <strain evidence="2 3">YU 961-1</strain>
    </source>
</reference>
<feature type="domain" description="Helix-turn-helix" evidence="1">
    <location>
        <begin position="82"/>
        <end position="124"/>
    </location>
</feature>
<evidence type="ECO:0000313" key="3">
    <source>
        <dbReference type="Proteomes" id="UP000239203"/>
    </source>
</evidence>
<accession>A0A2S6GY26</accession>
<dbReference type="AlphaFoldDB" id="A0A2S6GY26"/>
<organism evidence="2 3">
    <name type="scientific">Actinokineospora auranticolor</name>
    <dbReference type="NCBI Taxonomy" id="155976"/>
    <lineage>
        <taxon>Bacteria</taxon>
        <taxon>Bacillati</taxon>
        <taxon>Actinomycetota</taxon>
        <taxon>Actinomycetes</taxon>
        <taxon>Pseudonocardiales</taxon>
        <taxon>Pseudonocardiaceae</taxon>
        <taxon>Actinokineospora</taxon>
    </lineage>
</organism>
<dbReference type="InterPro" id="IPR041657">
    <property type="entry name" value="HTH_17"/>
</dbReference>
<proteinExistence type="predicted"/>
<dbReference type="NCBIfam" id="TIGR01764">
    <property type="entry name" value="excise"/>
    <property type="match status" value="1"/>
</dbReference>